<feature type="region of interest" description="Disordered" evidence="4">
    <location>
        <begin position="329"/>
        <end position="354"/>
    </location>
</feature>
<dbReference type="RefSeq" id="WP_130441423.1">
    <property type="nucleotide sequence ID" value="NZ_SHKR01000011.1"/>
</dbReference>
<dbReference type="Pfam" id="PF00356">
    <property type="entry name" value="LacI"/>
    <property type="match status" value="1"/>
</dbReference>
<dbReference type="SMART" id="SM00354">
    <property type="entry name" value="HTH_LACI"/>
    <property type="match status" value="1"/>
</dbReference>
<dbReference type="GO" id="GO:0000976">
    <property type="term" value="F:transcription cis-regulatory region binding"/>
    <property type="evidence" value="ECO:0007669"/>
    <property type="project" value="TreeGrafter"/>
</dbReference>
<dbReference type="Pfam" id="PF13377">
    <property type="entry name" value="Peripla_BP_3"/>
    <property type="match status" value="1"/>
</dbReference>
<protein>
    <submittedName>
        <fullName evidence="6">LacI family transcriptional regulator</fullName>
    </submittedName>
</protein>
<dbReference type="PANTHER" id="PTHR30146">
    <property type="entry name" value="LACI-RELATED TRANSCRIPTIONAL REPRESSOR"/>
    <property type="match status" value="1"/>
</dbReference>
<feature type="domain" description="HTH lacI-type" evidence="5">
    <location>
        <begin position="2"/>
        <end position="56"/>
    </location>
</feature>
<dbReference type="Gene3D" id="3.40.50.2300">
    <property type="match status" value="2"/>
</dbReference>
<dbReference type="PROSITE" id="PS00356">
    <property type="entry name" value="HTH_LACI_1"/>
    <property type="match status" value="1"/>
</dbReference>
<reference evidence="6 7" key="1">
    <citation type="journal article" date="2015" name="Stand. Genomic Sci.">
        <title>Genomic Encyclopedia of Bacterial and Archaeal Type Strains, Phase III: the genomes of soil and plant-associated and newly described type strains.</title>
        <authorList>
            <person name="Whitman W.B."/>
            <person name="Woyke T."/>
            <person name="Klenk H.P."/>
            <person name="Zhou Y."/>
            <person name="Lilburn T.G."/>
            <person name="Beck B.J."/>
            <person name="De Vos P."/>
            <person name="Vandamme P."/>
            <person name="Eisen J.A."/>
            <person name="Garrity G."/>
            <person name="Hugenholtz P."/>
            <person name="Kyrpides N.C."/>
        </authorList>
    </citation>
    <scope>NUCLEOTIDE SEQUENCE [LARGE SCALE GENOMIC DNA]</scope>
    <source>
        <strain evidence="6 7">VKM Ac-2540</strain>
    </source>
</reference>
<gene>
    <name evidence="6" type="ORF">EV645_1714</name>
</gene>
<dbReference type="Gene3D" id="1.10.260.40">
    <property type="entry name" value="lambda repressor-like DNA-binding domains"/>
    <property type="match status" value="1"/>
</dbReference>
<dbReference type="Proteomes" id="UP000292027">
    <property type="component" value="Unassembled WGS sequence"/>
</dbReference>
<dbReference type="InterPro" id="IPR046335">
    <property type="entry name" value="LacI/GalR-like_sensor"/>
</dbReference>
<dbReference type="CDD" id="cd01392">
    <property type="entry name" value="HTH_LacI"/>
    <property type="match status" value="1"/>
</dbReference>
<dbReference type="OrthoDB" id="252678at2"/>
<evidence type="ECO:0000256" key="3">
    <source>
        <dbReference type="ARBA" id="ARBA00023163"/>
    </source>
</evidence>
<dbReference type="PANTHER" id="PTHR30146:SF153">
    <property type="entry name" value="LACTOSE OPERON REPRESSOR"/>
    <property type="match status" value="1"/>
</dbReference>
<proteinExistence type="predicted"/>
<keyword evidence="3" id="KW-0804">Transcription</keyword>
<dbReference type="SUPFAM" id="SSF53822">
    <property type="entry name" value="Periplasmic binding protein-like I"/>
    <property type="match status" value="1"/>
</dbReference>
<evidence type="ECO:0000259" key="5">
    <source>
        <dbReference type="PROSITE" id="PS50932"/>
    </source>
</evidence>
<name>A0A4Q7X9M8_9ACTN</name>
<dbReference type="EMBL" id="SHKR01000011">
    <property type="protein sequence ID" value="RZU19503.1"/>
    <property type="molecule type" value="Genomic_DNA"/>
</dbReference>
<evidence type="ECO:0000313" key="7">
    <source>
        <dbReference type="Proteomes" id="UP000292027"/>
    </source>
</evidence>
<sequence>MVTMRDVAQRAGVSIATVSFLLNDTKPVTAATRARIEQAMVELGYRRNMVARALASRRTHIIAMAYPALEHKFGMSTAEFFTSAAEAARKEDYHLVLWPVGNDGVELRELLGQGLVDGVVLMEVQLDDPRVDVLQQAGTPFALIGRTTELEGLSHVDIDFDTTVEDAVKHLYDHGHREMALISGDLDDPRFHDYGPWVRTEDAYRRVAASYGLPVVVLPCSDTTQAGKLAAERLLAEHPETTAMLVLNEYAALGVVSGLRRSGRDIPADMSVLSLLMVPETAAMTDPELTMMRTPGPELGQLGTEALIRELEGADPLPPQLVPAKLFPGATVTAPKAPQPKASAGRRAARKARS</sequence>
<dbReference type="InterPro" id="IPR028082">
    <property type="entry name" value="Peripla_BP_I"/>
</dbReference>
<evidence type="ECO:0000256" key="2">
    <source>
        <dbReference type="ARBA" id="ARBA00023125"/>
    </source>
</evidence>
<dbReference type="SUPFAM" id="SSF47413">
    <property type="entry name" value="lambda repressor-like DNA-binding domains"/>
    <property type="match status" value="1"/>
</dbReference>
<evidence type="ECO:0000313" key="6">
    <source>
        <dbReference type="EMBL" id="RZU19503.1"/>
    </source>
</evidence>
<keyword evidence="2" id="KW-0238">DNA-binding</keyword>
<dbReference type="AlphaFoldDB" id="A0A4Q7X9M8"/>
<comment type="caution">
    <text evidence="6">The sequence shown here is derived from an EMBL/GenBank/DDBJ whole genome shotgun (WGS) entry which is preliminary data.</text>
</comment>
<dbReference type="InterPro" id="IPR000843">
    <property type="entry name" value="HTH_LacI"/>
</dbReference>
<keyword evidence="1" id="KW-0805">Transcription regulation</keyword>
<evidence type="ECO:0000256" key="4">
    <source>
        <dbReference type="SAM" id="MobiDB-lite"/>
    </source>
</evidence>
<dbReference type="InterPro" id="IPR010982">
    <property type="entry name" value="Lambda_DNA-bd_dom_sf"/>
</dbReference>
<dbReference type="GO" id="GO:0003700">
    <property type="term" value="F:DNA-binding transcription factor activity"/>
    <property type="evidence" value="ECO:0007669"/>
    <property type="project" value="TreeGrafter"/>
</dbReference>
<keyword evidence="7" id="KW-1185">Reference proteome</keyword>
<evidence type="ECO:0000256" key="1">
    <source>
        <dbReference type="ARBA" id="ARBA00023015"/>
    </source>
</evidence>
<accession>A0A4Q7X9M8</accession>
<organism evidence="6 7">
    <name type="scientific">Kribbella rubisoli</name>
    <dbReference type="NCBI Taxonomy" id="3075929"/>
    <lineage>
        <taxon>Bacteria</taxon>
        <taxon>Bacillati</taxon>
        <taxon>Actinomycetota</taxon>
        <taxon>Actinomycetes</taxon>
        <taxon>Propionibacteriales</taxon>
        <taxon>Kribbellaceae</taxon>
        <taxon>Kribbella</taxon>
    </lineage>
</organism>
<dbReference type="PROSITE" id="PS50932">
    <property type="entry name" value="HTH_LACI_2"/>
    <property type="match status" value="1"/>
</dbReference>